<dbReference type="Proteomes" id="UP000494115">
    <property type="component" value="Unassembled WGS sequence"/>
</dbReference>
<evidence type="ECO:0000313" key="1">
    <source>
        <dbReference type="EMBL" id="CAB3784397.1"/>
    </source>
</evidence>
<proteinExistence type="predicted"/>
<reference evidence="1 2" key="1">
    <citation type="submission" date="2020-04" db="EMBL/GenBank/DDBJ databases">
        <authorList>
            <person name="De Canck E."/>
        </authorList>
    </citation>
    <scope>NUCLEOTIDE SEQUENCE [LARGE SCALE GENOMIC DNA]</scope>
    <source>
        <strain evidence="1 2">LMG 28138</strain>
    </source>
</reference>
<accession>A0A6S7B193</accession>
<evidence type="ECO:0000313" key="2">
    <source>
        <dbReference type="Proteomes" id="UP000494115"/>
    </source>
</evidence>
<organism evidence="1 2">
    <name type="scientific">Pararobbsia alpina</name>
    <dbReference type="NCBI Taxonomy" id="621374"/>
    <lineage>
        <taxon>Bacteria</taxon>
        <taxon>Pseudomonadati</taxon>
        <taxon>Pseudomonadota</taxon>
        <taxon>Betaproteobacteria</taxon>
        <taxon>Burkholderiales</taxon>
        <taxon>Burkholderiaceae</taxon>
        <taxon>Pararobbsia</taxon>
    </lineage>
</organism>
<name>A0A6S7B193_9BURK</name>
<protein>
    <submittedName>
        <fullName evidence="1">Uncharacterized protein</fullName>
    </submittedName>
</protein>
<gene>
    <name evidence="1" type="ORF">LMG28138_01801</name>
</gene>
<keyword evidence="2" id="KW-1185">Reference proteome</keyword>
<dbReference type="EMBL" id="CADIKM010000006">
    <property type="protein sequence ID" value="CAB3784397.1"/>
    <property type="molecule type" value="Genomic_DNA"/>
</dbReference>
<sequence>MFILAGNFENGSCNALHAGLFDSREEADFWIDRARGGMDLVLTRFADARVVETTAELDAAVTEARQNPDYFAGWFERKFTFDGDRVSVFPNLPEDTPMPAFD</sequence>
<dbReference type="AlphaFoldDB" id="A0A6S7B193"/>